<evidence type="ECO:0000313" key="3">
    <source>
        <dbReference type="Proteomes" id="UP001469553"/>
    </source>
</evidence>
<accession>A0ABV0YJW0</accession>
<feature type="transmembrane region" description="Helical" evidence="1">
    <location>
        <begin position="6"/>
        <end position="30"/>
    </location>
</feature>
<protein>
    <submittedName>
        <fullName evidence="2">Uncharacterized protein</fullName>
    </submittedName>
</protein>
<keyword evidence="1" id="KW-0472">Membrane</keyword>
<name>A0ABV0YJW0_9TELE</name>
<comment type="caution">
    <text evidence="2">The sequence shown here is derived from an EMBL/GenBank/DDBJ whole genome shotgun (WGS) entry which is preliminary data.</text>
</comment>
<keyword evidence="1" id="KW-0812">Transmembrane</keyword>
<gene>
    <name evidence="2" type="ORF">AMECASPLE_000361</name>
</gene>
<sequence>MYDLQTYIYLCNNVVSYSLPLSYVCLYCCIRLIFTKLHAGELTASPAAHPRQLPVIVAQSSSCCDSMTLSRWFGLLSEAKLPGLFRCESILNDIPNSTHSLWSK</sequence>
<dbReference type="Proteomes" id="UP001469553">
    <property type="component" value="Unassembled WGS sequence"/>
</dbReference>
<reference evidence="2 3" key="1">
    <citation type="submission" date="2021-06" db="EMBL/GenBank/DDBJ databases">
        <authorList>
            <person name="Palmer J.M."/>
        </authorList>
    </citation>
    <scope>NUCLEOTIDE SEQUENCE [LARGE SCALE GENOMIC DNA]</scope>
    <source>
        <strain evidence="2 3">AS_MEX2019</strain>
        <tissue evidence="2">Muscle</tissue>
    </source>
</reference>
<evidence type="ECO:0000313" key="2">
    <source>
        <dbReference type="EMBL" id="MEQ2294098.1"/>
    </source>
</evidence>
<evidence type="ECO:0000256" key="1">
    <source>
        <dbReference type="SAM" id="Phobius"/>
    </source>
</evidence>
<keyword evidence="3" id="KW-1185">Reference proteome</keyword>
<organism evidence="2 3">
    <name type="scientific">Ameca splendens</name>
    <dbReference type="NCBI Taxonomy" id="208324"/>
    <lineage>
        <taxon>Eukaryota</taxon>
        <taxon>Metazoa</taxon>
        <taxon>Chordata</taxon>
        <taxon>Craniata</taxon>
        <taxon>Vertebrata</taxon>
        <taxon>Euteleostomi</taxon>
        <taxon>Actinopterygii</taxon>
        <taxon>Neopterygii</taxon>
        <taxon>Teleostei</taxon>
        <taxon>Neoteleostei</taxon>
        <taxon>Acanthomorphata</taxon>
        <taxon>Ovalentaria</taxon>
        <taxon>Atherinomorphae</taxon>
        <taxon>Cyprinodontiformes</taxon>
        <taxon>Goodeidae</taxon>
        <taxon>Ameca</taxon>
    </lineage>
</organism>
<dbReference type="EMBL" id="JAHRIP010037630">
    <property type="protein sequence ID" value="MEQ2294098.1"/>
    <property type="molecule type" value="Genomic_DNA"/>
</dbReference>
<keyword evidence="1" id="KW-1133">Transmembrane helix</keyword>
<proteinExistence type="predicted"/>